<accession>A0A0V7ZM10</accession>
<dbReference type="Proteomes" id="UP000053372">
    <property type="component" value="Unassembled WGS sequence"/>
</dbReference>
<protein>
    <submittedName>
        <fullName evidence="2">Uncharacterized protein</fullName>
    </submittedName>
</protein>
<dbReference type="RefSeq" id="WP_058184017.1">
    <property type="nucleotide sequence ID" value="NZ_LMTZ01000107.1"/>
</dbReference>
<proteinExistence type="predicted"/>
<reference evidence="2 3" key="1">
    <citation type="journal article" date="2015" name="Genome Announc.">
        <title>Draft Genome of the Euendolithic (true boring) Cyanobacterium Mastigocoleus testarum strain BC008.</title>
        <authorList>
            <person name="Guida B.S."/>
            <person name="Garcia-Pichel F."/>
        </authorList>
    </citation>
    <scope>NUCLEOTIDE SEQUENCE [LARGE SCALE GENOMIC DNA]</scope>
    <source>
        <strain evidence="2 3">BC008</strain>
    </source>
</reference>
<gene>
    <name evidence="2" type="ORF">BC008_41720</name>
</gene>
<comment type="caution">
    <text evidence="2">The sequence shown here is derived from an EMBL/GenBank/DDBJ whole genome shotgun (WGS) entry which is preliminary data.</text>
</comment>
<evidence type="ECO:0000313" key="3">
    <source>
        <dbReference type="Proteomes" id="UP000053372"/>
    </source>
</evidence>
<keyword evidence="3" id="KW-1185">Reference proteome</keyword>
<name>A0A0V7ZM10_9CYAN</name>
<dbReference type="AlphaFoldDB" id="A0A0V7ZM10"/>
<sequence>MKDNTNFEHLIVEDINGEEQATISGGDGAPQQPGIPGFGTPQGGGLDPYQLFLQKQYFDFLQQLYPSIFGGDD</sequence>
<dbReference type="EMBL" id="LMTZ01000107">
    <property type="protein sequence ID" value="KST65454.1"/>
    <property type="molecule type" value="Genomic_DNA"/>
</dbReference>
<feature type="region of interest" description="Disordered" evidence="1">
    <location>
        <begin position="20"/>
        <end position="43"/>
    </location>
</feature>
<evidence type="ECO:0000313" key="2">
    <source>
        <dbReference type="EMBL" id="KST65454.1"/>
    </source>
</evidence>
<evidence type="ECO:0000256" key="1">
    <source>
        <dbReference type="SAM" id="MobiDB-lite"/>
    </source>
</evidence>
<organism evidence="2 3">
    <name type="scientific">Mastigocoleus testarum BC008</name>
    <dbReference type="NCBI Taxonomy" id="371196"/>
    <lineage>
        <taxon>Bacteria</taxon>
        <taxon>Bacillati</taxon>
        <taxon>Cyanobacteriota</taxon>
        <taxon>Cyanophyceae</taxon>
        <taxon>Nostocales</taxon>
        <taxon>Hapalosiphonaceae</taxon>
        <taxon>Mastigocoleus</taxon>
    </lineage>
</organism>